<keyword evidence="1" id="KW-1133">Transmembrane helix</keyword>
<accession>W4Q7H1</accession>
<sequence>MEKLSIFVPIILLFLLIIAMMIHSYATIKRKPEGYEFLINKQNDPSINGKKVTNLIVSLSHLTNSQ</sequence>
<proteinExistence type="predicted"/>
<protein>
    <submittedName>
        <fullName evidence="2">Uncharacterized protein</fullName>
    </submittedName>
</protein>
<keyword evidence="1" id="KW-0812">Transmembrane</keyword>
<dbReference type="EMBL" id="BAUT01000059">
    <property type="protein sequence ID" value="GAE27653.1"/>
    <property type="molecule type" value="Genomic_DNA"/>
</dbReference>
<evidence type="ECO:0000313" key="2">
    <source>
        <dbReference type="EMBL" id="GAE27653.1"/>
    </source>
</evidence>
<evidence type="ECO:0000256" key="1">
    <source>
        <dbReference type="SAM" id="Phobius"/>
    </source>
</evidence>
<gene>
    <name evidence="2" type="ORF">JCM9140_3806</name>
</gene>
<keyword evidence="3" id="KW-1185">Reference proteome</keyword>
<evidence type="ECO:0000313" key="3">
    <source>
        <dbReference type="Proteomes" id="UP000018890"/>
    </source>
</evidence>
<keyword evidence="1" id="KW-0472">Membrane</keyword>
<reference evidence="2" key="1">
    <citation type="journal article" date="2014" name="Genome Announc.">
        <title>Draft Genome Sequences of Three Alkaliphilic Bacillus Strains, Bacillus wakoensis JCM 9140T, Bacillus akibai JCM 9157T, and Bacillus hemicellulosilyticus JCM 9152T.</title>
        <authorList>
            <person name="Yuki M."/>
            <person name="Oshima K."/>
            <person name="Suda W."/>
            <person name="Oshida Y."/>
            <person name="Kitamura K."/>
            <person name="Iida T."/>
            <person name="Hattori M."/>
            <person name="Ohkuma M."/>
        </authorList>
    </citation>
    <scope>NUCLEOTIDE SEQUENCE [LARGE SCALE GENOMIC DNA]</scope>
    <source>
        <strain evidence="2">JCM 9140</strain>
    </source>
</reference>
<name>W4Q7H1_9BACI</name>
<dbReference type="STRING" id="1236970.JCM9140_3806"/>
<comment type="caution">
    <text evidence="2">The sequence shown here is derived from an EMBL/GenBank/DDBJ whole genome shotgun (WGS) entry which is preliminary data.</text>
</comment>
<dbReference type="Proteomes" id="UP000018890">
    <property type="component" value="Unassembled WGS sequence"/>
</dbReference>
<organism evidence="2 3">
    <name type="scientific">Halalkalibacter wakoensis JCM 9140</name>
    <dbReference type="NCBI Taxonomy" id="1236970"/>
    <lineage>
        <taxon>Bacteria</taxon>
        <taxon>Bacillati</taxon>
        <taxon>Bacillota</taxon>
        <taxon>Bacilli</taxon>
        <taxon>Bacillales</taxon>
        <taxon>Bacillaceae</taxon>
        <taxon>Halalkalibacter</taxon>
    </lineage>
</organism>
<dbReference type="AlphaFoldDB" id="W4Q7H1"/>
<feature type="transmembrane region" description="Helical" evidence="1">
    <location>
        <begin position="6"/>
        <end position="28"/>
    </location>
</feature>